<sequence>RKESYRRQFACRPKTLEHCLLLLLLQKVSCMMGKISSEMEEPEHHHISHSNLPTWREKSSGTLLLLRGVF</sequence>
<proteinExistence type="predicted"/>
<feature type="non-terminal residue" evidence="2">
    <location>
        <position position="1"/>
    </location>
</feature>
<accession>A0A0K2T673</accession>
<dbReference type="EMBL" id="HACA01003580">
    <property type="protein sequence ID" value="CDW20941.1"/>
    <property type="molecule type" value="Transcribed_RNA"/>
</dbReference>
<keyword evidence="1" id="KW-0732">Signal</keyword>
<name>A0A0K2T673_LEPSM</name>
<reference evidence="2" key="1">
    <citation type="submission" date="2014-05" db="EMBL/GenBank/DDBJ databases">
        <authorList>
            <person name="Chronopoulou M."/>
        </authorList>
    </citation>
    <scope>NUCLEOTIDE SEQUENCE</scope>
    <source>
        <tissue evidence="2">Whole organism</tissue>
    </source>
</reference>
<dbReference type="AlphaFoldDB" id="A0A0K2T673"/>
<protein>
    <submittedName>
        <fullName evidence="2">Uncharacterized protein</fullName>
    </submittedName>
</protein>
<evidence type="ECO:0000313" key="2">
    <source>
        <dbReference type="EMBL" id="CDW20941.1"/>
    </source>
</evidence>
<feature type="chain" id="PRO_5013456352" evidence="1">
    <location>
        <begin position="31"/>
        <end position="70"/>
    </location>
</feature>
<feature type="signal peptide" evidence="1">
    <location>
        <begin position="1"/>
        <end position="30"/>
    </location>
</feature>
<dbReference type="EMBL" id="HACA01003581">
    <property type="protein sequence ID" value="CDW20942.1"/>
    <property type="molecule type" value="Transcribed_RNA"/>
</dbReference>
<evidence type="ECO:0000256" key="1">
    <source>
        <dbReference type="SAM" id="SignalP"/>
    </source>
</evidence>
<organism evidence="2">
    <name type="scientific">Lepeophtheirus salmonis</name>
    <name type="common">Salmon louse</name>
    <name type="synonym">Caligus salmonis</name>
    <dbReference type="NCBI Taxonomy" id="72036"/>
    <lineage>
        <taxon>Eukaryota</taxon>
        <taxon>Metazoa</taxon>
        <taxon>Ecdysozoa</taxon>
        <taxon>Arthropoda</taxon>
        <taxon>Crustacea</taxon>
        <taxon>Multicrustacea</taxon>
        <taxon>Hexanauplia</taxon>
        <taxon>Copepoda</taxon>
        <taxon>Siphonostomatoida</taxon>
        <taxon>Caligidae</taxon>
        <taxon>Lepeophtheirus</taxon>
    </lineage>
</organism>